<comment type="caution">
    <text evidence="2">The sequence shown here is derived from an EMBL/GenBank/DDBJ whole genome shotgun (WGS) entry which is preliminary data.</text>
</comment>
<keyword evidence="3" id="KW-1185">Reference proteome</keyword>
<evidence type="ECO:0000313" key="2">
    <source>
        <dbReference type="EMBL" id="CAJ1387645.1"/>
    </source>
</evidence>
<evidence type="ECO:0000256" key="1">
    <source>
        <dbReference type="SAM" id="MobiDB-lite"/>
    </source>
</evidence>
<evidence type="ECO:0000313" key="3">
    <source>
        <dbReference type="Proteomes" id="UP001178507"/>
    </source>
</evidence>
<organism evidence="2 3">
    <name type="scientific">Effrenium voratum</name>
    <dbReference type="NCBI Taxonomy" id="2562239"/>
    <lineage>
        <taxon>Eukaryota</taxon>
        <taxon>Sar</taxon>
        <taxon>Alveolata</taxon>
        <taxon>Dinophyceae</taxon>
        <taxon>Suessiales</taxon>
        <taxon>Symbiodiniaceae</taxon>
        <taxon>Effrenium</taxon>
    </lineage>
</organism>
<reference evidence="2" key="1">
    <citation type="submission" date="2023-08" db="EMBL/GenBank/DDBJ databases">
        <authorList>
            <person name="Chen Y."/>
            <person name="Shah S."/>
            <person name="Dougan E. K."/>
            <person name="Thang M."/>
            <person name="Chan C."/>
        </authorList>
    </citation>
    <scope>NUCLEOTIDE SEQUENCE</scope>
</reference>
<feature type="region of interest" description="Disordered" evidence="1">
    <location>
        <begin position="93"/>
        <end position="130"/>
    </location>
</feature>
<dbReference type="EMBL" id="CAUJNA010001548">
    <property type="protein sequence ID" value="CAJ1387645.1"/>
    <property type="molecule type" value="Genomic_DNA"/>
</dbReference>
<sequence length="130" mass="14190">ETVVFPFRFRRGSGAASRGLPRRAGGSARRTFKTKEEDFYYAAAHFQQQPDEASKRHCMQRSLVVVSQHGFLSFWAELALQVGRHFQQHGPEALGAASASGMSRGQAKARAGEWTSGQTQVDARGPGGPK</sequence>
<gene>
    <name evidence="2" type="ORF">EVOR1521_LOCUS13673</name>
</gene>
<dbReference type="AlphaFoldDB" id="A0AA36IHX3"/>
<accession>A0AA36IHX3</accession>
<dbReference type="Proteomes" id="UP001178507">
    <property type="component" value="Unassembled WGS sequence"/>
</dbReference>
<protein>
    <submittedName>
        <fullName evidence="2">Uncharacterized protein</fullName>
    </submittedName>
</protein>
<name>A0AA36IHX3_9DINO</name>
<feature type="non-terminal residue" evidence="2">
    <location>
        <position position="130"/>
    </location>
</feature>
<proteinExistence type="predicted"/>